<dbReference type="EMBL" id="KJ601732">
    <property type="protein sequence ID" value="AIC35288.1"/>
    <property type="molecule type" value="mRNA"/>
</dbReference>
<dbReference type="InterPro" id="IPR003614">
    <property type="entry name" value="Knottins"/>
</dbReference>
<comment type="subcellular location">
    <subcellularLocation>
        <location evidence="1">Secreted</location>
    </subcellularLocation>
</comment>
<dbReference type="SMR" id="A0A060IG63"/>
<evidence type="ECO:0000256" key="1">
    <source>
        <dbReference type="ARBA" id="ARBA00004613"/>
    </source>
</evidence>
<evidence type="ECO:0000256" key="5">
    <source>
        <dbReference type="ARBA" id="ARBA00023157"/>
    </source>
</evidence>
<evidence type="ECO:0000313" key="8">
    <source>
        <dbReference type="EMBL" id="AIC35288.1"/>
    </source>
</evidence>
<proteinExistence type="evidence at transcript level"/>
<feature type="domain" description="Knottins-like" evidence="7">
    <location>
        <begin position="35"/>
        <end position="82"/>
    </location>
</feature>
<dbReference type="CDD" id="cd00107">
    <property type="entry name" value="Knot1"/>
    <property type="match status" value="1"/>
</dbReference>
<keyword evidence="5" id="KW-1015">Disulfide bond</keyword>
<dbReference type="SMART" id="SM00505">
    <property type="entry name" value="Knot1"/>
    <property type="match status" value="1"/>
</dbReference>
<dbReference type="PANTHER" id="PTHR33147:SF8">
    <property type="entry name" value="DEFENSIN-LIKE PROTEIN CAL1"/>
    <property type="match status" value="1"/>
</dbReference>
<dbReference type="PRINTS" id="PR00288">
    <property type="entry name" value="PUROTHIONIN"/>
</dbReference>
<dbReference type="PANTHER" id="PTHR33147">
    <property type="entry name" value="DEFENSIN-LIKE PROTEIN 1"/>
    <property type="match status" value="1"/>
</dbReference>
<accession>A0A060IG63</accession>
<dbReference type="PROSITE" id="PS00940">
    <property type="entry name" value="GAMMA_THIONIN"/>
    <property type="match status" value="1"/>
</dbReference>
<dbReference type="Pfam" id="PF00304">
    <property type="entry name" value="Gamma-thionin"/>
    <property type="match status" value="1"/>
</dbReference>
<dbReference type="InterPro" id="IPR036574">
    <property type="entry name" value="Scorpion_toxin-like_sf"/>
</dbReference>
<name>A0A060IG63_PINSY</name>
<evidence type="ECO:0000259" key="7">
    <source>
        <dbReference type="SMART" id="SM00505"/>
    </source>
</evidence>
<feature type="signal peptide" evidence="6">
    <location>
        <begin position="1"/>
        <end position="33"/>
    </location>
</feature>
<evidence type="ECO:0000256" key="3">
    <source>
        <dbReference type="ARBA" id="ARBA00022525"/>
    </source>
</evidence>
<dbReference type="SUPFAM" id="SSF57095">
    <property type="entry name" value="Scorpion toxin-like"/>
    <property type="match status" value="1"/>
</dbReference>
<dbReference type="GO" id="GO:0006952">
    <property type="term" value="P:defense response"/>
    <property type="evidence" value="ECO:0007669"/>
    <property type="project" value="InterPro"/>
</dbReference>
<evidence type="ECO:0000256" key="6">
    <source>
        <dbReference type="SAM" id="SignalP"/>
    </source>
</evidence>
<reference evidence="8" key="1">
    <citation type="submission" date="2014-03" db="EMBL/GenBank/DDBJ databases">
        <title>Tissue-specific expression of defensin-like genes in Scots pine.</title>
        <authorList>
            <person name="Yusypovych Y.M."/>
            <person name="Kovaleva V.A."/>
            <person name="Krynytskyy H.T."/>
            <person name="Gout I.T."/>
            <person name="Gout R.T."/>
        </authorList>
    </citation>
    <scope>NUCLEOTIDE SEQUENCE</scope>
    <source>
        <tissue evidence="8">Xylem</tissue>
    </source>
</reference>
<dbReference type="InterPro" id="IPR008176">
    <property type="entry name" value="Defensin_plant"/>
</dbReference>
<sequence>MAGKGVGTRLSALFLVVLLVVSIGMMEVQVAEGRMCKTPSGKFKGYCVSSTNCKNVCRTEGFPTGSCDFHVASRKCYCYKPCP</sequence>
<evidence type="ECO:0000256" key="2">
    <source>
        <dbReference type="ARBA" id="ARBA00006722"/>
    </source>
</evidence>
<dbReference type="GO" id="GO:0005576">
    <property type="term" value="C:extracellular region"/>
    <property type="evidence" value="ECO:0007669"/>
    <property type="project" value="UniProtKB-SubCell"/>
</dbReference>
<feature type="chain" id="PRO_5001587028" evidence="6">
    <location>
        <begin position="34"/>
        <end position="83"/>
    </location>
</feature>
<protein>
    <submittedName>
        <fullName evidence="8">Defensin 4</fullName>
    </submittedName>
</protein>
<keyword evidence="4 6" id="KW-0732">Signal</keyword>
<evidence type="ECO:0000256" key="4">
    <source>
        <dbReference type="ARBA" id="ARBA00022729"/>
    </source>
</evidence>
<dbReference type="Gene3D" id="3.30.30.10">
    <property type="entry name" value="Knottin, scorpion toxin-like"/>
    <property type="match status" value="1"/>
</dbReference>
<dbReference type="FunFam" id="3.30.30.10:FF:000004">
    <property type="entry name" value="Defensin-like protein CAL1"/>
    <property type="match status" value="1"/>
</dbReference>
<organism evidence="8">
    <name type="scientific">Pinus sylvestris</name>
    <name type="common">Scotch pine</name>
    <dbReference type="NCBI Taxonomy" id="3349"/>
    <lineage>
        <taxon>Eukaryota</taxon>
        <taxon>Viridiplantae</taxon>
        <taxon>Streptophyta</taxon>
        <taxon>Embryophyta</taxon>
        <taxon>Tracheophyta</taxon>
        <taxon>Spermatophyta</taxon>
        <taxon>Pinopsida</taxon>
        <taxon>Pinidae</taxon>
        <taxon>Conifers I</taxon>
        <taxon>Pinales</taxon>
        <taxon>Pinaceae</taxon>
        <taxon>Pinus</taxon>
        <taxon>Pinus subgen. Pinus</taxon>
    </lineage>
</organism>
<dbReference type="AlphaFoldDB" id="A0A060IG63"/>
<keyword evidence="3" id="KW-0964">Secreted</keyword>
<comment type="similarity">
    <text evidence="2">Belongs to the DEFL family.</text>
</comment>